<dbReference type="EMBL" id="JAYMRS010000001">
    <property type="protein sequence ID" value="MFB8766833.1"/>
    <property type="molecule type" value="Genomic_DNA"/>
</dbReference>
<sequence>MTDTRGQIPEEPADERWGSSVAYSDSDFPEVLSVVVQTDPSPLVASGAKGSANKAGLSVLVTNVSDDEAVRAHAIQIQLKVSDDGDAKEDLLSETWSKRGATVTRQSRTRRPDRGDEGSGLYTFTYSGTDREEKPFEPGETVAVFIHEILVSAVEGATAVAIGVQEEEDGETVWKHIPLGKFPAGYYLRELRADANPVNCGDSVKLTWLEPPTEGIHYTLYANGVEVPLNKDHPQPVKISELTTDTTFELKPSWSEDVRARQRLLVRVLGGDVSARNVSVKSSLSVRDRVPLLRSEWYELYWSMPRHFAREAPETGPIITNFQLVPYAGGSREVQFYVMAPDVVRQRTYDVVFTDTKGPFNGYGFAYAYEGCRLDMVMWDIENNHRPEFGFTPAFAYIS</sequence>
<dbReference type="RefSeq" id="WP_376736802.1">
    <property type="nucleotide sequence ID" value="NZ_JAYMRS010000001.1"/>
</dbReference>
<gene>
    <name evidence="2" type="ORF">VSQ78_03900</name>
</gene>
<comment type="caution">
    <text evidence="2">The sequence shown here is derived from an EMBL/GenBank/DDBJ whole genome shotgun (WGS) entry which is preliminary data.</text>
</comment>
<dbReference type="Proteomes" id="UP001585053">
    <property type="component" value="Unassembled WGS sequence"/>
</dbReference>
<organism evidence="2 3">
    <name type="scientific">Nocardiopsis alba</name>
    <dbReference type="NCBI Taxonomy" id="53437"/>
    <lineage>
        <taxon>Bacteria</taxon>
        <taxon>Bacillati</taxon>
        <taxon>Actinomycetota</taxon>
        <taxon>Actinomycetes</taxon>
        <taxon>Streptosporangiales</taxon>
        <taxon>Nocardiopsidaceae</taxon>
        <taxon>Nocardiopsis</taxon>
    </lineage>
</organism>
<protein>
    <submittedName>
        <fullName evidence="2">Uncharacterized protein</fullName>
    </submittedName>
</protein>
<feature type="region of interest" description="Disordered" evidence="1">
    <location>
        <begin position="100"/>
        <end position="135"/>
    </location>
</feature>
<reference evidence="2 3" key="1">
    <citation type="submission" date="2024-01" db="EMBL/GenBank/DDBJ databases">
        <title>Genome mining of biosynthetic gene clusters to explore secondary metabolites of Streptomyces sp.</title>
        <authorList>
            <person name="Baig A."/>
            <person name="Ajitkumar Shintre N."/>
            <person name="Kumar H."/>
            <person name="Anbarasu A."/>
            <person name="Ramaiah S."/>
        </authorList>
    </citation>
    <scope>NUCLEOTIDE SEQUENCE [LARGE SCALE GENOMIC DNA]</scope>
    <source>
        <strain evidence="2 3">A01</strain>
    </source>
</reference>
<feature type="region of interest" description="Disordered" evidence="1">
    <location>
        <begin position="1"/>
        <end position="21"/>
    </location>
</feature>
<name>A0ABV5DQI2_9ACTN</name>
<keyword evidence="3" id="KW-1185">Reference proteome</keyword>
<evidence type="ECO:0000313" key="2">
    <source>
        <dbReference type="EMBL" id="MFB8766833.1"/>
    </source>
</evidence>
<evidence type="ECO:0000256" key="1">
    <source>
        <dbReference type="SAM" id="MobiDB-lite"/>
    </source>
</evidence>
<accession>A0ABV5DQI2</accession>
<proteinExistence type="predicted"/>
<evidence type="ECO:0000313" key="3">
    <source>
        <dbReference type="Proteomes" id="UP001585053"/>
    </source>
</evidence>